<evidence type="ECO:0000256" key="1">
    <source>
        <dbReference type="ARBA" id="ARBA00004202"/>
    </source>
</evidence>
<accession>A0A644XIH6</accession>
<dbReference type="PROSITE" id="PS50893">
    <property type="entry name" value="ABC_TRANSPORTER_2"/>
    <property type="match status" value="1"/>
</dbReference>
<dbReference type="PANTHER" id="PTHR43166">
    <property type="entry name" value="AMINO ACID IMPORT ATP-BINDING PROTEIN"/>
    <property type="match status" value="1"/>
</dbReference>
<comment type="similarity">
    <text evidence="2">Belongs to the ABC transporter superfamily.</text>
</comment>
<dbReference type="EMBL" id="VSSQ01002533">
    <property type="protein sequence ID" value="MPM15995.1"/>
    <property type="molecule type" value="Genomic_DNA"/>
</dbReference>
<comment type="subcellular location">
    <subcellularLocation>
        <location evidence="1">Cell membrane</location>
        <topology evidence="1">Peripheral membrane protein</topology>
    </subcellularLocation>
</comment>
<dbReference type="PROSITE" id="PS00211">
    <property type="entry name" value="ABC_TRANSPORTER_1"/>
    <property type="match status" value="1"/>
</dbReference>
<organism evidence="10">
    <name type="scientific">bioreactor metagenome</name>
    <dbReference type="NCBI Taxonomy" id="1076179"/>
    <lineage>
        <taxon>unclassified sequences</taxon>
        <taxon>metagenomes</taxon>
        <taxon>ecological metagenomes</taxon>
    </lineage>
</organism>
<keyword evidence="8" id="KW-0472">Membrane</keyword>
<evidence type="ECO:0000256" key="8">
    <source>
        <dbReference type="ARBA" id="ARBA00023136"/>
    </source>
</evidence>
<dbReference type="InterPro" id="IPR050086">
    <property type="entry name" value="MetN_ABC_transporter-like"/>
</dbReference>
<evidence type="ECO:0000256" key="2">
    <source>
        <dbReference type="ARBA" id="ARBA00005417"/>
    </source>
</evidence>
<dbReference type="InterPro" id="IPR030679">
    <property type="entry name" value="ABC_ATPase_HisP-typ"/>
</dbReference>
<keyword evidence="3" id="KW-0813">Transport</keyword>
<evidence type="ECO:0000256" key="6">
    <source>
        <dbReference type="ARBA" id="ARBA00022840"/>
    </source>
</evidence>
<protein>
    <submittedName>
        <fullName evidence="10">Arginine transport ATP-binding protein ArtM</fullName>
    </submittedName>
</protein>
<dbReference type="GO" id="GO:0005524">
    <property type="term" value="F:ATP binding"/>
    <property type="evidence" value="ECO:0007669"/>
    <property type="project" value="UniProtKB-KW"/>
</dbReference>
<proteinExistence type="inferred from homology"/>
<dbReference type="Pfam" id="PF00005">
    <property type="entry name" value="ABC_tran"/>
    <property type="match status" value="1"/>
</dbReference>
<dbReference type="InterPro" id="IPR003439">
    <property type="entry name" value="ABC_transporter-like_ATP-bd"/>
</dbReference>
<keyword evidence="7" id="KW-0029">Amino-acid transport</keyword>
<keyword evidence="4" id="KW-1003">Cell membrane</keyword>
<evidence type="ECO:0000256" key="7">
    <source>
        <dbReference type="ARBA" id="ARBA00022970"/>
    </source>
</evidence>
<gene>
    <name evidence="10" type="primary">artM_13</name>
    <name evidence="10" type="ORF">SDC9_62369</name>
</gene>
<evidence type="ECO:0000313" key="10">
    <source>
        <dbReference type="EMBL" id="MPM15995.1"/>
    </source>
</evidence>
<comment type="caution">
    <text evidence="10">The sequence shown here is derived from an EMBL/GenBank/DDBJ whole genome shotgun (WGS) entry which is preliminary data.</text>
</comment>
<evidence type="ECO:0000259" key="9">
    <source>
        <dbReference type="PROSITE" id="PS50893"/>
    </source>
</evidence>
<reference evidence="10" key="1">
    <citation type="submission" date="2019-08" db="EMBL/GenBank/DDBJ databases">
        <authorList>
            <person name="Kucharzyk K."/>
            <person name="Murdoch R.W."/>
            <person name="Higgins S."/>
            <person name="Loffler F."/>
        </authorList>
    </citation>
    <scope>NUCLEOTIDE SEQUENCE</scope>
</reference>
<dbReference type="SUPFAM" id="SSF52540">
    <property type="entry name" value="P-loop containing nucleoside triphosphate hydrolases"/>
    <property type="match status" value="1"/>
</dbReference>
<evidence type="ECO:0000256" key="3">
    <source>
        <dbReference type="ARBA" id="ARBA00022448"/>
    </source>
</evidence>
<feature type="domain" description="ABC transporter" evidence="9">
    <location>
        <begin position="5"/>
        <end position="256"/>
    </location>
</feature>
<dbReference type="GO" id="GO:0015424">
    <property type="term" value="F:ABC-type amino acid transporter activity"/>
    <property type="evidence" value="ECO:0007669"/>
    <property type="project" value="InterPro"/>
</dbReference>
<evidence type="ECO:0000256" key="4">
    <source>
        <dbReference type="ARBA" id="ARBA00022475"/>
    </source>
</evidence>
<dbReference type="GO" id="GO:0005886">
    <property type="term" value="C:plasma membrane"/>
    <property type="evidence" value="ECO:0007669"/>
    <property type="project" value="UniProtKB-SubCell"/>
</dbReference>
<dbReference type="InterPro" id="IPR017871">
    <property type="entry name" value="ABC_transporter-like_CS"/>
</dbReference>
<dbReference type="GO" id="GO:0016887">
    <property type="term" value="F:ATP hydrolysis activity"/>
    <property type="evidence" value="ECO:0007669"/>
    <property type="project" value="InterPro"/>
</dbReference>
<sequence>MQYILEVQNLTKSFGSSEVLGGIDFSLKQGEVVSIIGSSGSGKTTLLRCLNFLEQPDGGRILVNGETLFDAADPATKQEQTLRHKRLHFGLVFQSFNLFPQYTAKRNITLAMHLLAKEHPDWRASRKAILAEIESRADALLSEVGLSDKSSFYPYQLSGGQQQRVAIARALALNPEILCFDEPTSALDPELSAEVLGTIRRLADIGRTMILVTHEMNFARQVSSRVLFMADGRIVEQGTPEEIFGAPKSTRLQSFLANA</sequence>
<name>A0A644XIH6_9ZZZZ</name>
<evidence type="ECO:0000256" key="5">
    <source>
        <dbReference type="ARBA" id="ARBA00022741"/>
    </source>
</evidence>
<dbReference type="Gene3D" id="3.40.50.300">
    <property type="entry name" value="P-loop containing nucleotide triphosphate hydrolases"/>
    <property type="match status" value="1"/>
</dbReference>
<dbReference type="AlphaFoldDB" id="A0A644XIH6"/>
<dbReference type="InterPro" id="IPR003593">
    <property type="entry name" value="AAA+_ATPase"/>
</dbReference>
<keyword evidence="5" id="KW-0547">Nucleotide-binding</keyword>
<dbReference type="InterPro" id="IPR027417">
    <property type="entry name" value="P-loop_NTPase"/>
</dbReference>
<keyword evidence="6 10" id="KW-0067">ATP-binding</keyword>
<dbReference type="PIRSF" id="PIRSF039085">
    <property type="entry name" value="ABC_ATPase_HisP"/>
    <property type="match status" value="1"/>
</dbReference>
<dbReference type="PANTHER" id="PTHR43166:SF9">
    <property type="entry name" value="GLUTAMATE_ASPARTATE IMPORT ATP-BINDING PROTEIN GLTL"/>
    <property type="match status" value="1"/>
</dbReference>
<dbReference type="SMART" id="SM00382">
    <property type="entry name" value="AAA"/>
    <property type="match status" value="1"/>
</dbReference>